<dbReference type="InterPro" id="IPR029063">
    <property type="entry name" value="SAM-dependent_MTases_sf"/>
</dbReference>
<organism evidence="8 9">
    <name type="scientific">Polarella glacialis</name>
    <name type="common">Dinoflagellate</name>
    <dbReference type="NCBI Taxonomy" id="89957"/>
    <lineage>
        <taxon>Eukaryota</taxon>
        <taxon>Sar</taxon>
        <taxon>Alveolata</taxon>
        <taxon>Dinophyceae</taxon>
        <taxon>Suessiales</taxon>
        <taxon>Suessiaceae</taxon>
        <taxon>Polarella</taxon>
    </lineage>
</organism>
<evidence type="ECO:0000259" key="7">
    <source>
        <dbReference type="Pfam" id="PF08123"/>
    </source>
</evidence>
<feature type="region of interest" description="Disordered" evidence="6">
    <location>
        <begin position="353"/>
        <end position="395"/>
    </location>
</feature>
<dbReference type="Pfam" id="PF08123">
    <property type="entry name" value="DOT1"/>
    <property type="match status" value="1"/>
</dbReference>
<dbReference type="InterPro" id="IPR025789">
    <property type="entry name" value="DOT1_dom"/>
</dbReference>
<evidence type="ECO:0000256" key="3">
    <source>
        <dbReference type="ARBA" id="ARBA00022853"/>
    </source>
</evidence>
<evidence type="ECO:0000313" key="8">
    <source>
        <dbReference type="EMBL" id="CAE8667043.1"/>
    </source>
</evidence>
<evidence type="ECO:0000256" key="5">
    <source>
        <dbReference type="ARBA" id="ARBA00047770"/>
    </source>
</evidence>
<proteinExistence type="predicted"/>
<evidence type="ECO:0000313" key="9">
    <source>
        <dbReference type="Proteomes" id="UP000626109"/>
    </source>
</evidence>
<feature type="compositionally biased region" description="Gly residues" evidence="6">
    <location>
        <begin position="369"/>
        <end position="380"/>
    </location>
</feature>
<dbReference type="EC" id="2.1.1.360" evidence="1"/>
<evidence type="ECO:0000256" key="6">
    <source>
        <dbReference type="SAM" id="MobiDB-lite"/>
    </source>
</evidence>
<name>A0A813J957_POLGL</name>
<dbReference type="AlphaFoldDB" id="A0A813J957"/>
<feature type="compositionally biased region" description="Low complexity" evidence="6">
    <location>
        <begin position="24"/>
        <end position="38"/>
    </location>
</feature>
<dbReference type="InterPro" id="IPR030445">
    <property type="entry name" value="H3-K79_meTrfase"/>
</dbReference>
<keyword evidence="3" id="KW-0156">Chromatin regulator</keyword>
<evidence type="ECO:0000256" key="2">
    <source>
        <dbReference type="ARBA" id="ARBA00020987"/>
    </source>
</evidence>
<feature type="domain" description="DOT1" evidence="7">
    <location>
        <begin position="106"/>
        <end position="241"/>
    </location>
</feature>
<evidence type="ECO:0000256" key="4">
    <source>
        <dbReference type="ARBA" id="ARBA00029821"/>
    </source>
</evidence>
<dbReference type="GO" id="GO:0140956">
    <property type="term" value="F:histone H3K79 trimethyltransferase activity"/>
    <property type="evidence" value="ECO:0007669"/>
    <property type="project" value="UniProtKB-EC"/>
</dbReference>
<dbReference type="EMBL" id="CAJNNW010020858">
    <property type="protein sequence ID" value="CAE8667043.1"/>
    <property type="molecule type" value="Genomic_DNA"/>
</dbReference>
<dbReference type="GO" id="GO:0051726">
    <property type="term" value="P:regulation of cell cycle"/>
    <property type="evidence" value="ECO:0007669"/>
    <property type="project" value="InterPro"/>
</dbReference>
<comment type="caution">
    <text evidence="8">The sequence shown here is derived from an EMBL/GenBank/DDBJ whole genome shotgun (WGS) entry which is preliminary data.</text>
</comment>
<accession>A0A813J957</accession>
<evidence type="ECO:0000256" key="1">
    <source>
        <dbReference type="ARBA" id="ARBA00012190"/>
    </source>
</evidence>
<reference evidence="8" key="1">
    <citation type="submission" date="2021-02" db="EMBL/GenBank/DDBJ databases">
        <authorList>
            <person name="Dougan E. K."/>
            <person name="Rhodes N."/>
            <person name="Thang M."/>
            <person name="Chan C."/>
        </authorList>
    </citation>
    <scope>NUCLEOTIDE SEQUENCE</scope>
</reference>
<feature type="compositionally biased region" description="Low complexity" evidence="6">
    <location>
        <begin position="353"/>
        <end position="367"/>
    </location>
</feature>
<dbReference type="Gene3D" id="3.40.50.150">
    <property type="entry name" value="Vaccinia Virus protein VP39"/>
    <property type="match status" value="1"/>
</dbReference>
<dbReference type="PANTHER" id="PTHR21451:SF19">
    <property type="entry name" value="ACTIVATED IN BLOCKED UNFOLDED PROTEIN RESPONSE"/>
    <property type="match status" value="1"/>
</dbReference>
<comment type="catalytic activity">
    <reaction evidence="5">
        <text>L-lysyl(79)-[histone H3] + 3 S-adenosyl-L-methionine = N(6),N(6),N(6)-trimethyl-L-lysyl(79)-[histone H3] + 3 S-adenosyl-L-homocysteine + 3 H(+)</text>
        <dbReference type="Rhea" id="RHEA:60328"/>
        <dbReference type="Rhea" id="RHEA-COMP:15549"/>
        <dbReference type="Rhea" id="RHEA-COMP:15552"/>
        <dbReference type="ChEBI" id="CHEBI:15378"/>
        <dbReference type="ChEBI" id="CHEBI:29969"/>
        <dbReference type="ChEBI" id="CHEBI:57856"/>
        <dbReference type="ChEBI" id="CHEBI:59789"/>
        <dbReference type="ChEBI" id="CHEBI:61961"/>
        <dbReference type="EC" id="2.1.1.360"/>
    </reaction>
</comment>
<feature type="region of interest" description="Disordered" evidence="6">
    <location>
        <begin position="1"/>
        <end position="38"/>
    </location>
</feature>
<gene>
    <name evidence="8" type="ORF">PGLA2088_LOCUS16458</name>
</gene>
<protein>
    <recommendedName>
        <fullName evidence="2">Histone-lysine N-methyltransferase, H3 lysine-79 specific</fullName>
        <ecNumber evidence="1">2.1.1.360</ecNumber>
    </recommendedName>
    <alternativeName>
        <fullName evidence="4">Histone H3-K79 methyltransferase</fullName>
    </alternativeName>
</protein>
<dbReference type="PANTHER" id="PTHR21451">
    <property type="entry name" value="HISTONE H3 METHYLTRANSFERASE"/>
    <property type="match status" value="1"/>
</dbReference>
<sequence>MGQLDTAASEADSAEEEAPEEVTGALEAPEAGEAAVEAPGAVSAPVKVSVAETGGVGVPVLRQRPKKAAGNSHAAAVKFLKSAYLQGKSGYGGDHVCESANGLEATNLGYGEVAVSGMETLYSVLNISAGDVFYDLGSGTGKLPLYVALRGEVSSSTGIEVGERRHRLAEEAGVRLKSELAKGTERAADDPSPAELDAECSAYSLVLGDIRQSIYSDATVVVMSNLCMDQSVQNRAVQNLLACPGLRNMASTVPLPAHQRLQRDRAVNVTCTWAKTSTWHIYSVLPPASKLKQSGGVGVGYGRSPAAAVASRILRPLQLAKPGLVQGVQGVAPKALRSMSALARLAAPAADAPPAVKTGGAARVPPGARGPGSKGSGAKGFGVRSPSRDARDSRTCLSPVLEDSLFVVV</sequence>
<dbReference type="SUPFAM" id="SSF53335">
    <property type="entry name" value="S-adenosyl-L-methionine-dependent methyltransferases"/>
    <property type="match status" value="1"/>
</dbReference>
<dbReference type="Proteomes" id="UP000626109">
    <property type="component" value="Unassembled WGS sequence"/>
</dbReference>